<dbReference type="GO" id="GO:0051011">
    <property type="term" value="F:microtubule minus-end binding"/>
    <property type="evidence" value="ECO:0007669"/>
    <property type="project" value="TreeGrafter"/>
</dbReference>
<dbReference type="Proteomes" id="UP001152795">
    <property type="component" value="Unassembled WGS sequence"/>
</dbReference>
<dbReference type="EMBL" id="CACRXK020001138">
    <property type="protein sequence ID" value="CAB3987222.1"/>
    <property type="molecule type" value="Genomic_DNA"/>
</dbReference>
<name>A0A7D9HL17_PARCT</name>
<reference evidence="1" key="1">
    <citation type="submission" date="2020-04" db="EMBL/GenBank/DDBJ databases">
        <authorList>
            <person name="Alioto T."/>
            <person name="Alioto T."/>
            <person name="Gomez Garrido J."/>
        </authorList>
    </citation>
    <scope>NUCLEOTIDE SEQUENCE</scope>
    <source>
        <strain evidence="1">A484AB</strain>
    </source>
</reference>
<evidence type="ECO:0000313" key="2">
    <source>
        <dbReference type="Proteomes" id="UP001152795"/>
    </source>
</evidence>
<feature type="non-terminal residue" evidence="1">
    <location>
        <position position="1"/>
    </location>
</feature>
<gene>
    <name evidence="1" type="ORF">PACLA_8A017926</name>
</gene>
<dbReference type="PANTHER" id="PTHR14352:SF2">
    <property type="entry name" value="HAUS AUGMIN-LIKE COMPLEX SUBUNIT 7"/>
    <property type="match status" value="1"/>
</dbReference>
<sequence length="229" mass="26329">MAAAKSRRVKNIRDKLEFLGCPHVENVDESWMSELLFKSGEPRLRLIQWLLTRFGHPQLEELLESHQAVLSNLTDSRVGKLLFCANLLGLCHDDDVDLITGVSSKSKQLQFFEDVIDMLMVVDNLSHTYRTAVPATPPADRMLRPKTFGEAVFDACEYIDLLCRQEDLGELFKEKIHLFPPDIEKEFGTKDHENKRSQIPEITDLASLAHQIEMELKKQNKILERLQSE</sequence>
<dbReference type="GO" id="GO:0031023">
    <property type="term" value="P:microtubule organizing center organization"/>
    <property type="evidence" value="ECO:0007669"/>
    <property type="project" value="TreeGrafter"/>
</dbReference>
<proteinExistence type="predicted"/>
<accession>A0A7D9HL17</accession>
<comment type="caution">
    <text evidence="1">The sequence shown here is derived from an EMBL/GenBank/DDBJ whole genome shotgun (WGS) entry which is preliminary data.</text>
</comment>
<dbReference type="GO" id="GO:0070652">
    <property type="term" value="C:HAUS complex"/>
    <property type="evidence" value="ECO:0007669"/>
    <property type="project" value="TreeGrafter"/>
</dbReference>
<dbReference type="GO" id="GO:0051225">
    <property type="term" value="P:spindle assembly"/>
    <property type="evidence" value="ECO:0007669"/>
    <property type="project" value="TreeGrafter"/>
</dbReference>
<dbReference type="AlphaFoldDB" id="A0A7D9HL17"/>
<dbReference type="PANTHER" id="PTHR14352">
    <property type="entry name" value="HAUS AUGMIN-LIKE COMPLEX SUBUNIT 7"/>
    <property type="match status" value="1"/>
</dbReference>
<evidence type="ECO:0000313" key="1">
    <source>
        <dbReference type="EMBL" id="CAB3987222.1"/>
    </source>
</evidence>
<dbReference type="OrthoDB" id="6435999at2759"/>
<organism evidence="1 2">
    <name type="scientific">Paramuricea clavata</name>
    <name type="common">Red gorgonian</name>
    <name type="synonym">Violescent sea-whip</name>
    <dbReference type="NCBI Taxonomy" id="317549"/>
    <lineage>
        <taxon>Eukaryota</taxon>
        <taxon>Metazoa</taxon>
        <taxon>Cnidaria</taxon>
        <taxon>Anthozoa</taxon>
        <taxon>Octocorallia</taxon>
        <taxon>Malacalcyonacea</taxon>
        <taxon>Plexauridae</taxon>
        <taxon>Paramuricea</taxon>
    </lineage>
</organism>
<keyword evidence="2" id="KW-1185">Reference proteome</keyword>
<dbReference type="InterPro" id="IPR029711">
    <property type="entry name" value="Haus7-like"/>
</dbReference>
<protein>
    <submittedName>
        <fullName evidence="1">Uncharacterized protein</fullName>
    </submittedName>
</protein>